<keyword evidence="1" id="KW-0812">Transmembrane</keyword>
<keyword evidence="1" id="KW-1133">Transmembrane helix</keyword>
<comment type="caution">
    <text evidence="2">The sequence shown here is derived from an EMBL/GenBank/DDBJ whole genome shotgun (WGS) entry which is preliminary data.</text>
</comment>
<name>A0A8J3LMV2_9ACTN</name>
<feature type="transmembrane region" description="Helical" evidence="1">
    <location>
        <begin position="17"/>
        <end position="36"/>
    </location>
</feature>
<dbReference type="RefSeq" id="WP_168077889.1">
    <property type="nucleotide sequence ID" value="NZ_BAAAQJ010000030.1"/>
</dbReference>
<evidence type="ECO:0000313" key="3">
    <source>
        <dbReference type="Proteomes" id="UP000653674"/>
    </source>
</evidence>
<dbReference type="EMBL" id="BONU01000044">
    <property type="protein sequence ID" value="GIG76088.1"/>
    <property type="molecule type" value="Genomic_DNA"/>
</dbReference>
<dbReference type="AlphaFoldDB" id="A0A8J3LMV2"/>
<sequence length="210" mass="22686">MLETAQQSLLIGARNALGVWVVLVSLAVFGFALMYAPTWRERMLRARVRAGAAKLRRERHEAQLRCAQELTTAAANATMTAQRRRAAWEAAHTAVESAWRAFEEADAAAHRAAAAAAFAPADGDRDQDPSVVELRRLLATREHLLSAYLNASAAERLAWRDADIAVAAKTSLATEALTAAQLAEQPSQPVPVRIPRQRTATSILSGLSAP</sequence>
<proteinExistence type="predicted"/>
<organism evidence="2 3">
    <name type="scientific">Planosporangium flavigriseum</name>
    <dbReference type="NCBI Taxonomy" id="373681"/>
    <lineage>
        <taxon>Bacteria</taxon>
        <taxon>Bacillati</taxon>
        <taxon>Actinomycetota</taxon>
        <taxon>Actinomycetes</taxon>
        <taxon>Micromonosporales</taxon>
        <taxon>Micromonosporaceae</taxon>
        <taxon>Planosporangium</taxon>
    </lineage>
</organism>
<reference evidence="2" key="1">
    <citation type="submission" date="2021-01" db="EMBL/GenBank/DDBJ databases">
        <title>Whole genome shotgun sequence of Planosporangium flavigriseum NBRC 105377.</title>
        <authorList>
            <person name="Komaki H."/>
            <person name="Tamura T."/>
        </authorList>
    </citation>
    <scope>NUCLEOTIDE SEQUENCE</scope>
    <source>
        <strain evidence="2">NBRC 105377</strain>
    </source>
</reference>
<keyword evidence="3" id="KW-1185">Reference proteome</keyword>
<gene>
    <name evidence="2" type="ORF">Pfl04_44920</name>
</gene>
<dbReference type="Proteomes" id="UP000653674">
    <property type="component" value="Unassembled WGS sequence"/>
</dbReference>
<evidence type="ECO:0000313" key="2">
    <source>
        <dbReference type="EMBL" id="GIG76088.1"/>
    </source>
</evidence>
<protein>
    <submittedName>
        <fullName evidence="2">Uncharacterized protein</fullName>
    </submittedName>
</protein>
<accession>A0A8J3LMV2</accession>
<keyword evidence="1" id="KW-0472">Membrane</keyword>
<evidence type="ECO:0000256" key="1">
    <source>
        <dbReference type="SAM" id="Phobius"/>
    </source>
</evidence>